<comment type="caution">
    <text evidence="3">The sequence shown here is derived from an EMBL/GenBank/DDBJ whole genome shotgun (WGS) entry which is preliminary data.</text>
</comment>
<dbReference type="PRINTS" id="PR00097">
    <property type="entry name" value="ANTSNTHASEII"/>
</dbReference>
<dbReference type="RefSeq" id="WP_111408851.1">
    <property type="nucleotide sequence ID" value="NZ_QKXH01000002.1"/>
</dbReference>
<reference evidence="3 4" key="1">
    <citation type="submission" date="2018-06" db="EMBL/GenBank/DDBJ databases">
        <title>Flavobacterium sp IMCC34762, genome.</title>
        <authorList>
            <person name="Joung Y."/>
            <person name="Cho J."/>
            <person name="Song J."/>
        </authorList>
    </citation>
    <scope>NUCLEOTIDE SEQUENCE [LARGE SCALE GENOMIC DNA]</scope>
    <source>
        <strain evidence="3 4">IMCC34762</strain>
    </source>
</reference>
<dbReference type="GO" id="GO:0000162">
    <property type="term" value="P:L-tryptophan biosynthetic process"/>
    <property type="evidence" value="ECO:0007669"/>
    <property type="project" value="TreeGrafter"/>
</dbReference>
<dbReference type="NCBIfam" id="TIGR00566">
    <property type="entry name" value="trpG_papA"/>
    <property type="match status" value="1"/>
</dbReference>
<dbReference type="InterPro" id="IPR006221">
    <property type="entry name" value="TrpG/PapA_dom"/>
</dbReference>
<protein>
    <submittedName>
        <fullName evidence="3">Aminodeoxychorismate/anthranilate synthase component II</fullName>
    </submittedName>
</protein>
<dbReference type="FunFam" id="3.40.50.880:FF:000003">
    <property type="entry name" value="Anthranilate synthase component II"/>
    <property type="match status" value="1"/>
</dbReference>
<dbReference type="Pfam" id="PF00117">
    <property type="entry name" value="GATase"/>
    <property type="match status" value="1"/>
</dbReference>
<dbReference type="Proteomes" id="UP000249177">
    <property type="component" value="Unassembled WGS sequence"/>
</dbReference>
<feature type="domain" description="Glutamine amidotransferase" evidence="2">
    <location>
        <begin position="5"/>
        <end position="186"/>
    </location>
</feature>
<keyword evidence="1" id="KW-0315">Glutamine amidotransferase</keyword>
<dbReference type="GO" id="GO:0005829">
    <property type="term" value="C:cytosol"/>
    <property type="evidence" value="ECO:0007669"/>
    <property type="project" value="TreeGrafter"/>
</dbReference>
<sequence length="190" mass="21215">MKKILVIDNYDSFTYNLVHYLEDLDCEVTVYRNDEFDIDEIAVFDKILLSPGPGIPDEAGLLKAVIQKYASTKSIFGVCLGQQAIGEVFGGTLSNLDKVYHGVATPVKTVVDDELLFEGLGKEFEVGRYHSWVVDANLPDVLEATSFDENGQVMSLRHKTFDVRGVQFHPESVLTPNGKKILENWVNSTK</sequence>
<name>A0A2W7UN06_9FLAO</name>
<dbReference type="Gene3D" id="3.40.50.880">
    <property type="match status" value="1"/>
</dbReference>
<evidence type="ECO:0000256" key="1">
    <source>
        <dbReference type="ARBA" id="ARBA00022962"/>
    </source>
</evidence>
<dbReference type="CDD" id="cd01743">
    <property type="entry name" value="GATase1_Anthranilate_Synthase"/>
    <property type="match status" value="1"/>
</dbReference>
<dbReference type="SUPFAM" id="SSF52317">
    <property type="entry name" value="Class I glutamine amidotransferase-like"/>
    <property type="match status" value="1"/>
</dbReference>
<dbReference type="OrthoDB" id="9786812at2"/>
<dbReference type="GO" id="GO:0004049">
    <property type="term" value="F:anthranilate synthase activity"/>
    <property type="evidence" value="ECO:0007669"/>
    <property type="project" value="TreeGrafter"/>
</dbReference>
<proteinExistence type="predicted"/>
<dbReference type="InterPro" id="IPR029062">
    <property type="entry name" value="Class_I_gatase-like"/>
</dbReference>
<dbReference type="PANTHER" id="PTHR43418">
    <property type="entry name" value="MULTIFUNCTIONAL TRYPTOPHAN BIOSYNTHESIS PROTEIN-RELATED"/>
    <property type="match status" value="1"/>
</dbReference>
<dbReference type="InterPro" id="IPR017926">
    <property type="entry name" value="GATASE"/>
</dbReference>
<dbReference type="PANTHER" id="PTHR43418:SF4">
    <property type="entry name" value="MULTIFUNCTIONAL TRYPTOPHAN BIOSYNTHESIS PROTEIN"/>
    <property type="match status" value="1"/>
</dbReference>
<dbReference type="AlphaFoldDB" id="A0A2W7UN06"/>
<keyword evidence="4" id="KW-1185">Reference proteome</keyword>
<dbReference type="PROSITE" id="PS51273">
    <property type="entry name" value="GATASE_TYPE_1"/>
    <property type="match status" value="1"/>
</dbReference>
<evidence type="ECO:0000259" key="2">
    <source>
        <dbReference type="Pfam" id="PF00117"/>
    </source>
</evidence>
<dbReference type="PRINTS" id="PR00099">
    <property type="entry name" value="CPSGATASE"/>
</dbReference>
<evidence type="ECO:0000313" key="3">
    <source>
        <dbReference type="EMBL" id="PZX94755.1"/>
    </source>
</evidence>
<dbReference type="EMBL" id="QKXH01000002">
    <property type="protein sequence ID" value="PZX94755.1"/>
    <property type="molecule type" value="Genomic_DNA"/>
</dbReference>
<evidence type="ECO:0000313" key="4">
    <source>
        <dbReference type="Proteomes" id="UP000249177"/>
    </source>
</evidence>
<dbReference type="InterPro" id="IPR050472">
    <property type="entry name" value="Anth_synth/Amidotransfase"/>
</dbReference>
<gene>
    <name evidence="3" type="ORF">DOS84_04170</name>
</gene>
<dbReference type="PRINTS" id="PR00096">
    <property type="entry name" value="GATASE"/>
</dbReference>
<organism evidence="3 4">
    <name type="scientific">Flavobacterium aquariorum</name>
    <dbReference type="NCBI Taxonomy" id="2217670"/>
    <lineage>
        <taxon>Bacteria</taxon>
        <taxon>Pseudomonadati</taxon>
        <taxon>Bacteroidota</taxon>
        <taxon>Flavobacteriia</taxon>
        <taxon>Flavobacteriales</taxon>
        <taxon>Flavobacteriaceae</taxon>
        <taxon>Flavobacterium</taxon>
    </lineage>
</organism>
<accession>A0A2W7UN06</accession>